<name>A0ABW6CJT0_RAHSY</name>
<accession>A0ABW6CJT0</accession>
<sequence>MEGIRIDVSESITPEHLMSIEEGLNEFNGYMTGISDRKPLSVVIRGISSGKILGGMLDRSSLALLFIVRTALEYPPQQGKTLINTV</sequence>
<dbReference type="EMBL" id="JBHUCJ010000135">
    <property type="protein sequence ID" value="MFD3227048.1"/>
    <property type="molecule type" value="Genomic_DNA"/>
</dbReference>
<keyword evidence="2" id="KW-1185">Reference proteome</keyword>
<comment type="caution">
    <text evidence="1">The sequence shown here is derived from an EMBL/GenBank/DDBJ whole genome shotgun (WGS) entry which is preliminary data.</text>
</comment>
<protein>
    <submittedName>
        <fullName evidence="1">Uncharacterized protein</fullName>
    </submittedName>
</protein>
<gene>
    <name evidence="1" type="ORF">ACFPK4_26280</name>
</gene>
<evidence type="ECO:0000313" key="2">
    <source>
        <dbReference type="Proteomes" id="UP001598201"/>
    </source>
</evidence>
<proteinExistence type="predicted"/>
<organism evidence="1 2">
    <name type="scientific">Rahnella sp. (strain Y9602)</name>
    <dbReference type="NCBI Taxonomy" id="2703885"/>
    <lineage>
        <taxon>Bacteria</taxon>
        <taxon>Pseudomonadati</taxon>
        <taxon>Pseudomonadota</taxon>
        <taxon>Gammaproteobacteria</taxon>
        <taxon>Enterobacterales</taxon>
        <taxon>Yersiniaceae</taxon>
        <taxon>Rahnella</taxon>
    </lineage>
</organism>
<dbReference type="RefSeq" id="WP_198670067.1">
    <property type="nucleotide sequence ID" value="NZ_JBHUCJ010000135.1"/>
</dbReference>
<dbReference type="Proteomes" id="UP001598201">
    <property type="component" value="Unassembled WGS sequence"/>
</dbReference>
<reference evidence="1 2" key="1">
    <citation type="submission" date="2024-09" db="EMBL/GenBank/DDBJ databases">
        <title>Genomes of Rahnella.</title>
        <authorList>
            <person name="Mnguni F.C."/>
            <person name="Shin G.Y."/>
            <person name="Coutinho T."/>
        </authorList>
    </citation>
    <scope>NUCLEOTIDE SEQUENCE [LARGE SCALE GENOMIC DNA]</scope>
    <source>
        <strain evidence="1 2">20WA0057</strain>
    </source>
</reference>
<evidence type="ECO:0000313" key="1">
    <source>
        <dbReference type="EMBL" id="MFD3227048.1"/>
    </source>
</evidence>